<protein>
    <recommendedName>
        <fullName evidence="3">DksA C4-type domain-containing protein</fullName>
    </recommendedName>
</protein>
<gene>
    <name evidence="1" type="ORF">K1X15_18935</name>
</gene>
<dbReference type="EMBL" id="CP080590">
    <property type="protein sequence ID" value="QYO76629.1"/>
    <property type="molecule type" value="Genomic_DNA"/>
</dbReference>
<evidence type="ECO:0000313" key="2">
    <source>
        <dbReference type="Proteomes" id="UP000825799"/>
    </source>
</evidence>
<dbReference type="Proteomes" id="UP000825799">
    <property type="component" value="Chromosome"/>
</dbReference>
<keyword evidence="2" id="KW-1185">Reference proteome</keyword>
<evidence type="ECO:0000313" key="1">
    <source>
        <dbReference type="EMBL" id="QYO76629.1"/>
    </source>
</evidence>
<name>A0ABX8WG43_9HYPH</name>
<evidence type="ECO:0008006" key="3">
    <source>
        <dbReference type="Google" id="ProtNLM"/>
    </source>
</evidence>
<proteinExistence type="predicted"/>
<dbReference type="Gene3D" id="1.20.120.910">
    <property type="entry name" value="DksA, coiled-coil domain"/>
    <property type="match status" value="1"/>
</dbReference>
<accession>A0ABX8WG43</accession>
<reference evidence="1 2" key="1">
    <citation type="submission" date="2021-08" db="EMBL/GenBank/DDBJ databases">
        <title>Devosia salina sp. nov., isolated from the South China Sea sediment.</title>
        <authorList>
            <person name="Zhou Z."/>
        </authorList>
    </citation>
    <scope>NUCLEOTIDE SEQUENCE [LARGE SCALE GENOMIC DNA]</scope>
    <source>
        <strain evidence="1 2">SCS-3</strain>
    </source>
</reference>
<organism evidence="1 2">
    <name type="scientific">Devosia salina</name>
    <dbReference type="NCBI Taxonomy" id="2860336"/>
    <lineage>
        <taxon>Bacteria</taxon>
        <taxon>Pseudomonadati</taxon>
        <taxon>Pseudomonadota</taxon>
        <taxon>Alphaproteobacteria</taxon>
        <taxon>Hyphomicrobiales</taxon>
        <taxon>Devosiaceae</taxon>
        <taxon>Devosia</taxon>
    </lineage>
</organism>
<sequence>MLDISTETFERFRTQALRERDLLAIERRRIRTSLLNENTESKYYRSHYGWIVLRERMLMEAIERIDQNRFGSCVHCLGPVGKERLFRDLCQQLCTDCGALRST</sequence>
<dbReference type="RefSeq" id="WP_220305098.1">
    <property type="nucleotide sequence ID" value="NZ_CP080590.1"/>
</dbReference>